<dbReference type="Gene3D" id="3.80.10.10">
    <property type="entry name" value="Ribonuclease Inhibitor"/>
    <property type="match status" value="1"/>
</dbReference>
<dbReference type="Gene3D" id="3.40.50.300">
    <property type="entry name" value="P-loop containing nucleotide triphosphate hydrolases"/>
    <property type="match status" value="1"/>
</dbReference>
<dbReference type="InterPro" id="IPR044974">
    <property type="entry name" value="Disease_R_plants"/>
</dbReference>
<evidence type="ECO:0000256" key="1">
    <source>
        <dbReference type="ARBA" id="ARBA00022737"/>
    </source>
</evidence>
<dbReference type="SUPFAM" id="SSF52540">
    <property type="entry name" value="P-loop containing nucleoside triphosphate hydrolases"/>
    <property type="match status" value="2"/>
</dbReference>
<evidence type="ECO:0000259" key="5">
    <source>
        <dbReference type="SMART" id="SM00382"/>
    </source>
</evidence>
<dbReference type="OMA" id="TISYRYC"/>
<dbReference type="InParanoid" id="A0A061FP08"/>
<dbReference type="Proteomes" id="UP000026915">
    <property type="component" value="Chromosome 10"/>
</dbReference>
<keyword evidence="2" id="KW-0547">Nucleotide-binding</keyword>
<dbReference type="Pfam" id="PF18052">
    <property type="entry name" value="Rx_N"/>
    <property type="match status" value="1"/>
</dbReference>
<dbReference type="InterPro" id="IPR032675">
    <property type="entry name" value="LRR_dom_sf"/>
</dbReference>
<dbReference type="AlphaFoldDB" id="A0A061FP08"/>
<dbReference type="InterPro" id="IPR002182">
    <property type="entry name" value="NB-ARC"/>
</dbReference>
<dbReference type="FunFam" id="3.40.50.300:FF:001091">
    <property type="entry name" value="Probable disease resistance protein At1g61300"/>
    <property type="match status" value="1"/>
</dbReference>
<dbReference type="InterPro" id="IPR058922">
    <property type="entry name" value="WHD_DRP"/>
</dbReference>
<dbReference type="SUPFAM" id="SSF52058">
    <property type="entry name" value="L domain-like"/>
    <property type="match status" value="1"/>
</dbReference>
<dbReference type="Gramene" id="EOY19060">
    <property type="protein sequence ID" value="EOY19060"/>
    <property type="gene ID" value="TCM_043730"/>
</dbReference>
<dbReference type="InterPro" id="IPR038005">
    <property type="entry name" value="RX-like_CC"/>
</dbReference>
<organism evidence="6 7">
    <name type="scientific">Theobroma cacao</name>
    <name type="common">Cacao</name>
    <name type="synonym">Cocoa</name>
    <dbReference type="NCBI Taxonomy" id="3641"/>
    <lineage>
        <taxon>Eukaryota</taxon>
        <taxon>Viridiplantae</taxon>
        <taxon>Streptophyta</taxon>
        <taxon>Embryophyta</taxon>
        <taxon>Tracheophyta</taxon>
        <taxon>Spermatophyta</taxon>
        <taxon>Magnoliopsida</taxon>
        <taxon>eudicotyledons</taxon>
        <taxon>Gunneridae</taxon>
        <taxon>Pentapetalae</taxon>
        <taxon>rosids</taxon>
        <taxon>malvids</taxon>
        <taxon>Malvales</taxon>
        <taxon>Malvaceae</taxon>
        <taxon>Byttnerioideae</taxon>
        <taxon>Theobroma</taxon>
    </lineage>
</organism>
<dbReference type="Gene3D" id="1.10.8.430">
    <property type="entry name" value="Helical domain of apoptotic protease-activating factors"/>
    <property type="match status" value="1"/>
</dbReference>
<protein>
    <submittedName>
        <fullName evidence="6">CC-NBS-LRR class disease resistance protein</fullName>
    </submittedName>
</protein>
<name>A0A061FP08_THECC</name>
<evidence type="ECO:0000256" key="2">
    <source>
        <dbReference type="ARBA" id="ARBA00022741"/>
    </source>
</evidence>
<proteinExistence type="predicted"/>
<keyword evidence="4" id="KW-0520">NAD</keyword>
<keyword evidence="3" id="KW-0611">Plant defense</keyword>
<dbReference type="GO" id="GO:0006952">
    <property type="term" value="P:defense response"/>
    <property type="evidence" value="ECO:0007669"/>
    <property type="project" value="UniProtKB-KW"/>
</dbReference>
<dbReference type="Gene3D" id="1.20.5.4130">
    <property type="match status" value="1"/>
</dbReference>
<dbReference type="Pfam" id="PF23598">
    <property type="entry name" value="LRR_14"/>
    <property type="match status" value="1"/>
</dbReference>
<keyword evidence="7" id="KW-1185">Reference proteome</keyword>
<gene>
    <name evidence="6" type="ORF">TCM_043730</name>
</gene>
<dbReference type="InterPro" id="IPR027417">
    <property type="entry name" value="P-loop_NTPase"/>
</dbReference>
<dbReference type="CDD" id="cd14798">
    <property type="entry name" value="RX-CC_like"/>
    <property type="match status" value="1"/>
</dbReference>
<dbReference type="Gene3D" id="1.10.10.10">
    <property type="entry name" value="Winged helix-like DNA-binding domain superfamily/Winged helix DNA-binding domain"/>
    <property type="match status" value="1"/>
</dbReference>
<evidence type="ECO:0000313" key="7">
    <source>
        <dbReference type="Proteomes" id="UP000026915"/>
    </source>
</evidence>
<keyword evidence="1" id="KW-0677">Repeat</keyword>
<dbReference type="PANTHER" id="PTHR23155">
    <property type="entry name" value="DISEASE RESISTANCE PROTEIN RP"/>
    <property type="match status" value="1"/>
</dbReference>
<reference evidence="6 7" key="1">
    <citation type="journal article" date="2013" name="Genome Biol.">
        <title>The genome sequence of the most widely cultivated cacao type and its use to identify candidate genes regulating pod color.</title>
        <authorList>
            <person name="Motamayor J.C."/>
            <person name="Mockaitis K."/>
            <person name="Schmutz J."/>
            <person name="Haiminen N."/>
            <person name="Iii D.L."/>
            <person name="Cornejo O."/>
            <person name="Findley S.D."/>
            <person name="Zheng P."/>
            <person name="Utro F."/>
            <person name="Royaert S."/>
            <person name="Saski C."/>
            <person name="Jenkins J."/>
            <person name="Podicheti R."/>
            <person name="Zhao M."/>
            <person name="Scheffler B.E."/>
            <person name="Stack J.C."/>
            <person name="Feltus F.A."/>
            <person name="Mustiga G.M."/>
            <person name="Amores F."/>
            <person name="Phillips W."/>
            <person name="Marelli J.P."/>
            <person name="May G.D."/>
            <person name="Shapiro H."/>
            <person name="Ma J."/>
            <person name="Bustamante C.D."/>
            <person name="Schnell R.J."/>
            <person name="Main D."/>
            <person name="Gilbert D."/>
            <person name="Parida L."/>
            <person name="Kuhn D.N."/>
        </authorList>
    </citation>
    <scope>NUCLEOTIDE SEQUENCE [LARGE SCALE GENOMIC DNA]</scope>
    <source>
        <strain evidence="7">cv. Matina 1-6</strain>
    </source>
</reference>
<dbReference type="GO" id="GO:0051707">
    <property type="term" value="P:response to other organism"/>
    <property type="evidence" value="ECO:0007669"/>
    <property type="project" value="UniProtKB-ARBA"/>
</dbReference>
<evidence type="ECO:0000256" key="3">
    <source>
        <dbReference type="ARBA" id="ARBA00022821"/>
    </source>
</evidence>
<dbReference type="PRINTS" id="PR00364">
    <property type="entry name" value="DISEASERSIST"/>
</dbReference>
<dbReference type="PANTHER" id="PTHR23155:SF1185">
    <property type="entry name" value="DISEASE RESISTANCE RPP8-LIKE PROTEIN 3-RELATED"/>
    <property type="match status" value="1"/>
</dbReference>
<dbReference type="Pfam" id="PF23559">
    <property type="entry name" value="WHD_DRP"/>
    <property type="match status" value="1"/>
</dbReference>
<feature type="domain" description="AAA+ ATPase" evidence="5">
    <location>
        <begin position="195"/>
        <end position="337"/>
    </location>
</feature>
<dbReference type="SMART" id="SM00382">
    <property type="entry name" value="AAA"/>
    <property type="match status" value="1"/>
</dbReference>
<dbReference type="InterPro" id="IPR003593">
    <property type="entry name" value="AAA+_ATPase"/>
</dbReference>
<dbReference type="HOGENOM" id="CLU_000837_25_4_1"/>
<dbReference type="InterPro" id="IPR055414">
    <property type="entry name" value="LRR_R13L4/SHOC2-like"/>
</dbReference>
<dbReference type="Pfam" id="PF00931">
    <property type="entry name" value="NB-ARC"/>
    <property type="match status" value="1"/>
</dbReference>
<dbReference type="InterPro" id="IPR036388">
    <property type="entry name" value="WH-like_DNA-bd_sf"/>
</dbReference>
<dbReference type="EMBL" id="CM001888">
    <property type="protein sequence ID" value="EOY19060.1"/>
    <property type="molecule type" value="Genomic_DNA"/>
</dbReference>
<dbReference type="InterPro" id="IPR041118">
    <property type="entry name" value="Rx_N"/>
</dbReference>
<accession>A0A061FP08</accession>
<dbReference type="FunFam" id="1.10.10.10:FF:000322">
    <property type="entry name" value="Probable disease resistance protein At1g63360"/>
    <property type="match status" value="1"/>
</dbReference>
<dbReference type="InterPro" id="IPR042197">
    <property type="entry name" value="Apaf_helical"/>
</dbReference>
<dbReference type="GO" id="GO:0043531">
    <property type="term" value="F:ADP binding"/>
    <property type="evidence" value="ECO:0007669"/>
    <property type="project" value="InterPro"/>
</dbReference>
<dbReference type="eggNOG" id="KOG4658">
    <property type="taxonomic scope" value="Eukaryota"/>
</dbReference>
<evidence type="ECO:0000313" key="6">
    <source>
        <dbReference type="EMBL" id="EOY19060.1"/>
    </source>
</evidence>
<evidence type="ECO:0000256" key="4">
    <source>
        <dbReference type="ARBA" id="ARBA00023027"/>
    </source>
</evidence>
<sequence>MTEFIMSYALERLGYFLIDGVKFFQGVGQEFDHVKSQLQWMKAFLKDAYAKQDKDERIRNWMAEIRTLAYDIEDIVESLALEVASKKKAGKTFAIWNQAKSKYNLGSKLEDINVRISDLRQSLKTFGLRELTIPEGSNSAIDWKTKRSSSLWKNYPHIPENPVGVDEDVNLLVKKLVGDHPGGSAEASQAGNFKDHRVVAVCGMGGIGKTTLAKKVYNHAKLRQRFDHFVWINVSQQWEKRGSWEQILFKLSPPSKEQREEIEKMTDDDIAEMVFKELQKKKCLVVLDDIWHVHAWKILSAGFPTEDTGSKIILTSRNKDVARHADPRCYIHEPRCLNEARSWELFQRVALPRLPDDQGLTYLTRLELHLSLHLPSYFSLYFSPAPSSTIIKSARNDYDLEKLGKEMVKHCKGLPLAIIVLGGLLSTKQTFDEWDKVHENIKSYLNHQDQSFSILEVLALSYDDLPQRLKPLFLYLGIFPEDFLISVKKLTNLWVAEGMIPPVSGFEGEETMEDVAYRYLDEMAQRYMVQVEKRSSTGRIKTCRMHDLMRDLCLSRAQGEDIFDVVNLNDKNRHNDFFQCLTTKMKLAGRTRRVSVNLRNFSGRIGMENEQYPLVRSILGFSLQDHSGIQQQLMESMVNKFKLLRVLDLDNVKGFQIPDEIGKLVHLRLLNVASAWIGELPSSMGDLSCLLTLYLDRRYSTSRMPDVFWKMQRLRHLYLPPDCGRKTEKLRFANLGNLQTLFNFPSRHADVKDLITLTNLRKLVIVIEDEASLGSFQEIFKPETVTFNHLRSLMIVPKRISFNSTLDVEKVAACCPRLRKLKLHGKKVYERGTNAS</sequence>